<dbReference type="InterPro" id="IPR045257">
    <property type="entry name" value="E2/Pdx1"/>
</dbReference>
<dbReference type="EMBL" id="SNWR01000001">
    <property type="protein sequence ID" value="TDO41885.1"/>
    <property type="molecule type" value="Genomic_DNA"/>
</dbReference>
<keyword evidence="3 4" id="KW-0450">Lipoyl</keyword>
<evidence type="ECO:0000259" key="6">
    <source>
        <dbReference type="PROSITE" id="PS50968"/>
    </source>
</evidence>
<dbReference type="Gene3D" id="4.10.320.10">
    <property type="entry name" value="E3-binding domain"/>
    <property type="match status" value="2"/>
</dbReference>
<dbReference type="Pfam" id="PF00198">
    <property type="entry name" value="2-oxoacid_dh"/>
    <property type="match status" value="1"/>
</dbReference>
<reference evidence="8 9" key="1">
    <citation type="submission" date="2019-03" db="EMBL/GenBank/DDBJ databases">
        <title>Sequencing the genomes of 1000 actinobacteria strains.</title>
        <authorList>
            <person name="Klenk H.-P."/>
        </authorList>
    </citation>
    <scope>NUCLEOTIDE SEQUENCE [LARGE SCALE GENOMIC DNA]</scope>
    <source>
        <strain evidence="8 9">DSM 43805</strain>
    </source>
</reference>
<feature type="domain" description="Peripheral subunit-binding (PSBD)" evidence="7">
    <location>
        <begin position="92"/>
        <end position="129"/>
    </location>
</feature>
<keyword evidence="4" id="KW-0012">Acyltransferase</keyword>
<dbReference type="GO" id="GO:0045254">
    <property type="term" value="C:pyruvate dehydrogenase complex"/>
    <property type="evidence" value="ECO:0007669"/>
    <property type="project" value="InterPro"/>
</dbReference>
<keyword evidence="8" id="KW-0670">Pyruvate</keyword>
<dbReference type="Pfam" id="PF00364">
    <property type="entry name" value="Biotin_lipoyl"/>
    <property type="match status" value="1"/>
</dbReference>
<comment type="cofactor">
    <cofactor evidence="1 4">
        <name>(R)-lipoate</name>
        <dbReference type="ChEBI" id="CHEBI:83088"/>
    </cofactor>
</comment>
<comment type="caution">
    <text evidence="8">The sequence shown here is derived from an EMBL/GenBank/DDBJ whole genome shotgun (WGS) entry which is preliminary data.</text>
</comment>
<dbReference type="PANTHER" id="PTHR23151">
    <property type="entry name" value="DIHYDROLIPOAMIDE ACETYL/SUCCINYL-TRANSFERASE-RELATED"/>
    <property type="match status" value="1"/>
</dbReference>
<keyword evidence="9" id="KW-1185">Reference proteome</keyword>
<feature type="domain" description="Lipoyl-binding" evidence="6">
    <location>
        <begin position="1"/>
        <end position="71"/>
    </location>
</feature>
<dbReference type="InterPro" id="IPR001078">
    <property type="entry name" value="2-oxoacid_DH_actylTfrase"/>
</dbReference>
<dbReference type="GO" id="GO:0006086">
    <property type="term" value="P:pyruvate decarboxylation to acetyl-CoA"/>
    <property type="evidence" value="ECO:0007669"/>
    <property type="project" value="InterPro"/>
</dbReference>
<evidence type="ECO:0000256" key="1">
    <source>
        <dbReference type="ARBA" id="ARBA00001938"/>
    </source>
</evidence>
<dbReference type="GO" id="GO:0016746">
    <property type="term" value="F:acyltransferase activity"/>
    <property type="evidence" value="ECO:0007669"/>
    <property type="project" value="UniProtKB-KW"/>
</dbReference>
<evidence type="ECO:0000259" key="7">
    <source>
        <dbReference type="PROSITE" id="PS51826"/>
    </source>
</evidence>
<dbReference type="SUPFAM" id="SSF51230">
    <property type="entry name" value="Single hybrid motif"/>
    <property type="match status" value="1"/>
</dbReference>
<evidence type="ECO:0000256" key="4">
    <source>
        <dbReference type="RuleBase" id="RU003423"/>
    </source>
</evidence>
<dbReference type="InterPro" id="IPR011053">
    <property type="entry name" value="Single_hybrid_motif"/>
</dbReference>
<dbReference type="Proteomes" id="UP000294901">
    <property type="component" value="Unassembled WGS sequence"/>
</dbReference>
<gene>
    <name evidence="8" type="ORF">C8E87_5642</name>
</gene>
<evidence type="ECO:0000313" key="8">
    <source>
        <dbReference type="EMBL" id="TDO41885.1"/>
    </source>
</evidence>
<evidence type="ECO:0000256" key="5">
    <source>
        <dbReference type="SAM" id="MobiDB-lite"/>
    </source>
</evidence>
<dbReference type="Pfam" id="PF02817">
    <property type="entry name" value="E3_binding"/>
    <property type="match status" value="2"/>
</dbReference>
<dbReference type="InterPro" id="IPR000089">
    <property type="entry name" value="Biotin_lipoyl"/>
</dbReference>
<dbReference type="InterPro" id="IPR004167">
    <property type="entry name" value="PSBD"/>
</dbReference>
<protein>
    <recommendedName>
        <fullName evidence="4">Dihydrolipoamide acetyltransferase component of pyruvate dehydrogenase complex</fullName>
        <ecNumber evidence="4">2.3.1.-</ecNumber>
    </recommendedName>
</protein>
<feature type="compositionally biased region" description="Basic residues" evidence="5">
    <location>
        <begin position="140"/>
        <end position="149"/>
    </location>
</feature>
<dbReference type="InterPro" id="IPR036625">
    <property type="entry name" value="E3-bd_dom_sf"/>
</dbReference>
<sequence>MPSLGADMTEGTLLEWLVQPGATVHKGDVVAVVDTSKAAIEVECFTSGTVRRLLVEPGTQVPVGTPLALIGEEEPVAPIAPPPLTGHPAAPVLSPLVRRDASARHVDLGTVHGTGPGGRVTRLDVEHAVEAPAPPPAGPARRRVSPRARRLARETGIDLSAISGKGPAGIIRAADVEGAEPAVARPAPPAAEPAVPTTAEQAARRAAAMRATIAALMARSKREIPHYYLTETIDLTDALAWLHDRNQDLPVPRRVVPAALLLKAAARAAREVPELNGFWIDEAFLPAPTVNLGVAISLRGGGLVAPAMAEADTLNLDELMDRLKDLVSRTRAGRLRASELSSPTITVSNLGEQGVESIIGVIYPPQVALVGYGTVTERPWAVRGLLGIRRTVTVSLAADHRATDGATGARYLRTLARLLERPEEL</sequence>
<feature type="region of interest" description="Disordered" evidence="5">
    <location>
        <begin position="129"/>
        <end position="149"/>
    </location>
</feature>
<dbReference type="PANTHER" id="PTHR23151:SF90">
    <property type="entry name" value="DIHYDROLIPOYLLYSINE-RESIDUE ACETYLTRANSFERASE COMPONENT OF PYRUVATE DEHYDROGENASE COMPLEX, MITOCHONDRIAL-RELATED"/>
    <property type="match status" value="1"/>
</dbReference>
<dbReference type="SUPFAM" id="SSF47005">
    <property type="entry name" value="Peripheral subunit-binding domain of 2-oxo acid dehydrogenase complex"/>
    <property type="match status" value="2"/>
</dbReference>
<dbReference type="InterPro" id="IPR023213">
    <property type="entry name" value="CAT-like_dom_sf"/>
</dbReference>
<keyword evidence="4 8" id="KW-0808">Transferase</keyword>
<feature type="domain" description="Peripheral subunit-binding (PSBD)" evidence="7">
    <location>
        <begin position="143"/>
        <end position="180"/>
    </location>
</feature>
<dbReference type="SUPFAM" id="SSF52777">
    <property type="entry name" value="CoA-dependent acyltransferases"/>
    <property type="match status" value="1"/>
</dbReference>
<dbReference type="EC" id="2.3.1.-" evidence="4"/>
<evidence type="ECO:0000313" key="9">
    <source>
        <dbReference type="Proteomes" id="UP000294901"/>
    </source>
</evidence>
<name>A0A4R6K3S2_9ACTN</name>
<dbReference type="AlphaFoldDB" id="A0A4R6K3S2"/>
<dbReference type="Gene3D" id="3.30.559.10">
    <property type="entry name" value="Chloramphenicol acetyltransferase-like domain"/>
    <property type="match status" value="1"/>
</dbReference>
<comment type="similarity">
    <text evidence="2 4">Belongs to the 2-oxoacid dehydrogenase family.</text>
</comment>
<evidence type="ECO:0000256" key="2">
    <source>
        <dbReference type="ARBA" id="ARBA00007317"/>
    </source>
</evidence>
<proteinExistence type="inferred from homology"/>
<dbReference type="PROSITE" id="PS50968">
    <property type="entry name" value="BIOTINYL_LIPOYL"/>
    <property type="match status" value="1"/>
</dbReference>
<evidence type="ECO:0000256" key="3">
    <source>
        <dbReference type="ARBA" id="ARBA00022823"/>
    </source>
</evidence>
<dbReference type="Gene3D" id="2.40.50.100">
    <property type="match status" value="1"/>
</dbReference>
<dbReference type="PROSITE" id="PS51826">
    <property type="entry name" value="PSBD"/>
    <property type="match status" value="2"/>
</dbReference>
<accession>A0A4R6K3S2</accession>
<dbReference type="CDD" id="cd06849">
    <property type="entry name" value="lipoyl_domain"/>
    <property type="match status" value="1"/>
</dbReference>
<organism evidence="8 9">
    <name type="scientific">Paractinoplanes brasiliensis</name>
    <dbReference type="NCBI Taxonomy" id="52695"/>
    <lineage>
        <taxon>Bacteria</taxon>
        <taxon>Bacillati</taxon>
        <taxon>Actinomycetota</taxon>
        <taxon>Actinomycetes</taxon>
        <taxon>Micromonosporales</taxon>
        <taxon>Micromonosporaceae</taxon>
        <taxon>Paractinoplanes</taxon>
    </lineage>
</organism>